<gene>
    <name evidence="3" type="ORF">BGC33_14135</name>
</gene>
<dbReference type="Proteomes" id="UP000182798">
    <property type="component" value="Unassembled WGS sequence"/>
</dbReference>
<dbReference type="InterPro" id="IPR023155">
    <property type="entry name" value="Cyt_c-552/4"/>
</dbReference>
<dbReference type="EMBL" id="MIQH01001060">
    <property type="protein sequence ID" value="OIR23857.1"/>
    <property type="molecule type" value="Genomic_DNA"/>
</dbReference>
<accession>A0A1J5U631</accession>
<organism evidence="3 4">
    <name type="scientific">Bathymodiolus thermophilus thioautotrophic gill symbiont</name>
    <dbReference type="NCBI Taxonomy" id="2360"/>
    <lineage>
        <taxon>Bacteria</taxon>
        <taxon>Pseudomonadati</taxon>
        <taxon>Pseudomonadota</taxon>
        <taxon>Gammaproteobacteria</taxon>
        <taxon>sulfur-oxidizing symbionts</taxon>
    </lineage>
</organism>
<feature type="transmembrane region" description="Helical" evidence="1">
    <location>
        <begin position="20"/>
        <end position="39"/>
    </location>
</feature>
<keyword evidence="1" id="KW-1133">Transmembrane helix</keyword>
<evidence type="ECO:0000313" key="3">
    <source>
        <dbReference type="EMBL" id="OIR23857.1"/>
    </source>
</evidence>
<keyword evidence="1" id="KW-0812">Transmembrane</keyword>
<name>A0A1J5U631_9GAMM</name>
<evidence type="ECO:0000259" key="2">
    <source>
        <dbReference type="Pfam" id="PF13435"/>
    </source>
</evidence>
<keyword evidence="1" id="KW-0472">Membrane</keyword>
<proteinExistence type="predicted"/>
<sequence length="565" mass="62492">MNAQITQPKVKRLRVVKNIILKLSIILSTFVLVSCGPPPSAPLLPTNFQSSIFSSADNCAACHDNLIDSSGNPHSIVKDWRATMMANSSKDPLWIAKVSSELKRTPNIKDEINDKCSVCHTPMASVESKKSSVAPNILASNDGFLKEDNPYHKQAIDGVSCTFCHQIKATEDFGTEAGMSGNYAVDSFVNLVDRKLYGQYDNPYVQPMQKRVLFTPTQSDHMSKSSLCATCHNLKTPYADASGNLVADKEFPEQMPYSEWQHSNFDDDGSSPKSCQTCHMPKISSTKISNRPRHLSARFKFSKHNFLGANNYMLDIFKNNATELGVSGVDFDTAIRDNRAFLKTATTIDIEGQSIANNILTVTVKVNNLSGHKTPTSYPSRRAYLHLLLTDKTGKVVFESGKTNANGSIVGNDADSDSLSYEPHYNTINSPQQVQIYEAIMVDTDATLTYTLLRAKTYSKDNRLLPQGFNKSTANADIAVHGNAATDGNFIGGSDDINYQIDISEASEGALTLKIDLNYQTASYQYLQDLYKDKDLEEVSRLKKYLDKSNILFETLSSQTKDITH</sequence>
<evidence type="ECO:0000313" key="4">
    <source>
        <dbReference type="Proteomes" id="UP000182798"/>
    </source>
</evidence>
<dbReference type="InterPro" id="IPR036280">
    <property type="entry name" value="Multihaem_cyt_sf"/>
</dbReference>
<reference evidence="4" key="1">
    <citation type="submission" date="2016-09" db="EMBL/GenBank/DDBJ databases">
        <title>Genome Sequence of Bathymodiolus thermophilus sulfur-oxidizing gill endosymbiont.</title>
        <authorList>
            <person name="Ponnudurai R."/>
            <person name="Kleiner M."/>
            <person name="Sayavedra L."/>
            <person name="Thuermer A."/>
            <person name="Felbeck H."/>
            <person name="Schlueter R."/>
            <person name="Schweder T."/>
            <person name="Markert S."/>
        </authorList>
    </citation>
    <scope>NUCLEOTIDE SEQUENCE [LARGE SCALE GENOMIC DNA]</scope>
    <source>
        <strain evidence="4">BAT/CrabSpa'14</strain>
    </source>
</reference>
<protein>
    <recommendedName>
        <fullName evidence="2">Cytochrome c-552/4 domain-containing protein</fullName>
    </recommendedName>
</protein>
<dbReference type="AlphaFoldDB" id="A0A1J5U631"/>
<dbReference type="Gene3D" id="1.10.1130.10">
    <property type="entry name" value="Flavocytochrome C3, Chain A"/>
    <property type="match status" value="1"/>
</dbReference>
<dbReference type="Pfam" id="PF13435">
    <property type="entry name" value="Cytochrome_C554"/>
    <property type="match status" value="1"/>
</dbReference>
<comment type="caution">
    <text evidence="3">The sequence shown here is derived from an EMBL/GenBank/DDBJ whole genome shotgun (WGS) entry which is preliminary data.</text>
</comment>
<evidence type="ECO:0000256" key="1">
    <source>
        <dbReference type="SAM" id="Phobius"/>
    </source>
</evidence>
<dbReference type="SUPFAM" id="SSF48695">
    <property type="entry name" value="Multiheme cytochromes"/>
    <property type="match status" value="1"/>
</dbReference>
<feature type="domain" description="Cytochrome c-552/4" evidence="2">
    <location>
        <begin position="59"/>
        <end position="165"/>
    </location>
</feature>